<dbReference type="HOGENOM" id="CLU_409372_0_0_1"/>
<feature type="compositionally biased region" description="Polar residues" evidence="2">
    <location>
        <begin position="269"/>
        <end position="289"/>
    </location>
</feature>
<dbReference type="AlphaFoldDB" id="A0A010QBM7"/>
<organism evidence="3 4">
    <name type="scientific">Colletotrichum fioriniae PJ7</name>
    <dbReference type="NCBI Taxonomy" id="1445577"/>
    <lineage>
        <taxon>Eukaryota</taxon>
        <taxon>Fungi</taxon>
        <taxon>Dikarya</taxon>
        <taxon>Ascomycota</taxon>
        <taxon>Pezizomycotina</taxon>
        <taxon>Sordariomycetes</taxon>
        <taxon>Hypocreomycetidae</taxon>
        <taxon>Glomerellales</taxon>
        <taxon>Glomerellaceae</taxon>
        <taxon>Colletotrichum</taxon>
        <taxon>Colletotrichum acutatum species complex</taxon>
    </lineage>
</organism>
<dbReference type="eggNOG" id="ENOG502T3QK">
    <property type="taxonomic scope" value="Eukaryota"/>
</dbReference>
<evidence type="ECO:0000256" key="1">
    <source>
        <dbReference type="SAM" id="Coils"/>
    </source>
</evidence>
<comment type="caution">
    <text evidence="3">The sequence shown here is derived from an EMBL/GenBank/DDBJ whole genome shotgun (WGS) entry which is preliminary data.</text>
</comment>
<dbReference type="EMBL" id="JARH01000733">
    <property type="protein sequence ID" value="EXF77277.1"/>
    <property type="molecule type" value="Genomic_DNA"/>
</dbReference>
<feature type="compositionally biased region" description="Polar residues" evidence="2">
    <location>
        <begin position="346"/>
        <end position="357"/>
    </location>
</feature>
<dbReference type="KEGG" id="cfj:CFIO01_04082"/>
<name>A0A010QBM7_9PEZI</name>
<evidence type="ECO:0000313" key="4">
    <source>
        <dbReference type="Proteomes" id="UP000020467"/>
    </source>
</evidence>
<evidence type="ECO:0000256" key="2">
    <source>
        <dbReference type="SAM" id="MobiDB-lite"/>
    </source>
</evidence>
<feature type="region of interest" description="Disordered" evidence="2">
    <location>
        <begin position="269"/>
        <end position="397"/>
    </location>
</feature>
<keyword evidence="4" id="KW-1185">Reference proteome</keyword>
<feature type="coiled-coil region" evidence="1">
    <location>
        <begin position="566"/>
        <end position="621"/>
    </location>
</feature>
<keyword evidence="1" id="KW-0175">Coiled coil</keyword>
<feature type="region of interest" description="Disordered" evidence="2">
    <location>
        <begin position="647"/>
        <end position="671"/>
    </location>
</feature>
<gene>
    <name evidence="3" type="ORF">CFIO01_04082</name>
</gene>
<reference evidence="3 4" key="1">
    <citation type="submission" date="2014-02" db="EMBL/GenBank/DDBJ databases">
        <title>The genome sequence of Colletotrichum fioriniae PJ7.</title>
        <authorList>
            <person name="Baroncelli R."/>
            <person name="Thon M.R."/>
        </authorList>
    </citation>
    <scope>NUCLEOTIDE SEQUENCE [LARGE SCALE GENOMIC DNA]</scope>
    <source>
        <strain evidence="3 4">PJ7</strain>
    </source>
</reference>
<accession>A0A010QBM7</accession>
<feature type="compositionally biased region" description="Basic and acidic residues" evidence="2">
    <location>
        <begin position="291"/>
        <end position="304"/>
    </location>
</feature>
<dbReference type="Proteomes" id="UP000020467">
    <property type="component" value="Unassembled WGS sequence"/>
</dbReference>
<protein>
    <submittedName>
        <fullName evidence="3">Uncharacterized protein</fullName>
    </submittedName>
</protein>
<evidence type="ECO:0000313" key="3">
    <source>
        <dbReference type="EMBL" id="EXF77277.1"/>
    </source>
</evidence>
<sequence>MRKEIIHTPDLSDMYNDIMHTVTTARQTEGLLLGANTYHSTTKSVLKNKGQAEIVDLMRYLKAEVFIRLDNWRAKPLADWFNMVHDARLEKKFRNKYWAANQKANMSSIPFLFRKIRKPLINSNTQLADVYFVDARRITRRSVWVPGPEHPIIQSAVAIMVRADEDLSFKETQPFIVQVWIAWCLLQDDPCIETSYLATMIHDRANKNSDLSTCFAHEFAALRRAKSAHSDYSGYSKWLHMHGRCHIIAFDELMAREIVVTMNRGVQYPANNTRQSGNNNQGQAGARTSLTKRDRDRSPEELFESRAFSHPQQQGRASEETRPTTNSQQSSQQKKTKAAYRIEAGSPSSLHGSTSRAQPGGSKSSLPTSSKSTSSYSTPTPARTLPAPKSSVPTSSASTGMSAFAAAISTTTDTTSATHSTAALPNATAATMTMADYNATKSLTTADVMDIFNSMIQSQNVAIAAIQSDMSQAVTIADLKNFAEKLVADLDKLVDAKINKVFDEKLNEKLSPISDIVTAIQGDLKAASDAICEIEKKSFDDDGRLKAAELRLMQVSNNKGGFKQQLSSLKKALTAQRADVREAIKEVKGDIRVGQFKQEALDEEQEKIMDEIRSIKKKQDAYEKSQAAAMSELHERVLSSSKYFEDGKSADSITCAPYSPTPEKGSSTRKK</sequence>
<proteinExistence type="predicted"/>
<feature type="compositionally biased region" description="Low complexity" evidence="2">
    <location>
        <begin position="324"/>
        <end position="333"/>
    </location>
</feature>
<feature type="compositionally biased region" description="Low complexity" evidence="2">
    <location>
        <begin position="359"/>
        <end position="381"/>
    </location>
</feature>
<dbReference type="OrthoDB" id="4840001at2759"/>